<dbReference type="OrthoDB" id="444029at2759"/>
<keyword evidence="1" id="KW-1133">Transmembrane helix</keyword>
<dbReference type="AlphaFoldDB" id="W1P862"/>
<keyword evidence="1" id="KW-0812">Transmembrane</keyword>
<sequence length="197" mass="20710">MARTASSPSQFHALLSSNPCEFLQRKSCISSTPVRYRKTLRVLAMAPNKKVNKYDENWQKQWYGAGLFAEGSEELQVDVVKKLEKKKVLSNVEKLGFLSKAEELGFTLSSIEKLGFLSKAEELGLLSLVEQAAGFSPSALAASALPLSVAAVAAVVVIPDDSIALVAAQAVLAGALGVAAAGAFLGSVVLGGLQESD</sequence>
<evidence type="ECO:0000256" key="1">
    <source>
        <dbReference type="SAM" id="Phobius"/>
    </source>
</evidence>
<name>W1P862_AMBTC</name>
<dbReference type="KEGG" id="atr:18431927"/>
<dbReference type="Gramene" id="ERN03776">
    <property type="protein sequence ID" value="ERN03776"/>
    <property type="gene ID" value="AMTR_s00078p00084050"/>
</dbReference>
<dbReference type="eggNOG" id="ENOG502RXMF">
    <property type="taxonomic scope" value="Eukaryota"/>
</dbReference>
<feature type="transmembrane region" description="Helical" evidence="1">
    <location>
        <begin position="139"/>
        <end position="158"/>
    </location>
</feature>
<dbReference type="Pfam" id="PF06549">
    <property type="entry name" value="DUF1118"/>
    <property type="match status" value="1"/>
</dbReference>
<dbReference type="HOGENOM" id="CLU_091150_0_0_1"/>
<feature type="transmembrane region" description="Helical" evidence="1">
    <location>
        <begin position="170"/>
        <end position="193"/>
    </location>
</feature>
<evidence type="ECO:0000313" key="2">
    <source>
        <dbReference type="EMBL" id="ERN03776.1"/>
    </source>
</evidence>
<evidence type="ECO:0000313" key="3">
    <source>
        <dbReference type="Proteomes" id="UP000017836"/>
    </source>
</evidence>
<dbReference type="EMBL" id="KI394330">
    <property type="protein sequence ID" value="ERN03776.1"/>
    <property type="molecule type" value="Genomic_DNA"/>
</dbReference>
<dbReference type="Proteomes" id="UP000017836">
    <property type="component" value="Unassembled WGS sequence"/>
</dbReference>
<protein>
    <submittedName>
        <fullName evidence="2">Uncharacterized protein</fullName>
    </submittedName>
</protein>
<reference evidence="3" key="1">
    <citation type="journal article" date="2013" name="Science">
        <title>The Amborella genome and the evolution of flowering plants.</title>
        <authorList>
            <consortium name="Amborella Genome Project"/>
        </authorList>
    </citation>
    <scope>NUCLEOTIDE SEQUENCE [LARGE SCALE GENOMIC DNA]</scope>
</reference>
<dbReference type="InterPro" id="IPR009500">
    <property type="entry name" value="DUF1118"/>
</dbReference>
<organism evidence="2 3">
    <name type="scientific">Amborella trichopoda</name>
    <dbReference type="NCBI Taxonomy" id="13333"/>
    <lineage>
        <taxon>Eukaryota</taxon>
        <taxon>Viridiplantae</taxon>
        <taxon>Streptophyta</taxon>
        <taxon>Embryophyta</taxon>
        <taxon>Tracheophyta</taxon>
        <taxon>Spermatophyta</taxon>
        <taxon>Magnoliopsida</taxon>
        <taxon>Amborellales</taxon>
        <taxon>Amborellaceae</taxon>
        <taxon>Amborella</taxon>
    </lineage>
</organism>
<dbReference type="OMA" id="DDNWKKQ"/>
<gene>
    <name evidence="2" type="ORF">AMTR_s00078p00084050</name>
</gene>
<keyword evidence="3" id="KW-1185">Reference proteome</keyword>
<keyword evidence="1" id="KW-0472">Membrane</keyword>
<proteinExistence type="predicted"/>
<accession>W1P862</accession>